<dbReference type="EMBL" id="JAYMGO010000003">
    <property type="protein sequence ID" value="KAL1277114.1"/>
    <property type="molecule type" value="Genomic_DNA"/>
</dbReference>
<reference evidence="1 2" key="1">
    <citation type="submission" date="2023-09" db="EMBL/GenBank/DDBJ databases">
        <authorList>
            <person name="Wang M."/>
        </authorList>
    </citation>
    <scope>NUCLEOTIDE SEQUENCE [LARGE SCALE GENOMIC DNA]</scope>
    <source>
        <strain evidence="1">GT-2023</strain>
        <tissue evidence="1">Liver</tissue>
    </source>
</reference>
<proteinExistence type="predicted"/>
<gene>
    <name evidence="1" type="ORF">QQF64_023787</name>
</gene>
<evidence type="ECO:0000313" key="1">
    <source>
        <dbReference type="EMBL" id="KAL1277114.1"/>
    </source>
</evidence>
<sequence>MADMDFVERVAALYLLWKAEKLRRFWVHQILQRRTQLGQFHRLLQELHLDDGRFQRYFRLSRSQFDELLSRISERISLQDTNYKHSMPPAERLSICLWRYASFSL</sequence>
<keyword evidence="2" id="KW-1185">Reference proteome</keyword>
<evidence type="ECO:0000313" key="2">
    <source>
        <dbReference type="Proteomes" id="UP001558613"/>
    </source>
</evidence>
<comment type="caution">
    <text evidence="1">The sequence shown here is derived from an EMBL/GenBank/DDBJ whole genome shotgun (WGS) entry which is preliminary data.</text>
</comment>
<organism evidence="1 2">
    <name type="scientific">Cirrhinus molitorella</name>
    <name type="common">mud carp</name>
    <dbReference type="NCBI Taxonomy" id="172907"/>
    <lineage>
        <taxon>Eukaryota</taxon>
        <taxon>Metazoa</taxon>
        <taxon>Chordata</taxon>
        <taxon>Craniata</taxon>
        <taxon>Vertebrata</taxon>
        <taxon>Euteleostomi</taxon>
        <taxon>Actinopterygii</taxon>
        <taxon>Neopterygii</taxon>
        <taxon>Teleostei</taxon>
        <taxon>Ostariophysi</taxon>
        <taxon>Cypriniformes</taxon>
        <taxon>Cyprinidae</taxon>
        <taxon>Labeoninae</taxon>
        <taxon>Labeonini</taxon>
        <taxon>Cirrhinus</taxon>
    </lineage>
</organism>
<name>A0ABR3NJN3_9TELE</name>
<accession>A0ABR3NJN3</accession>
<protein>
    <submittedName>
        <fullName evidence="1">Uncharacterized protein</fullName>
    </submittedName>
</protein>
<dbReference type="Proteomes" id="UP001558613">
    <property type="component" value="Unassembled WGS sequence"/>
</dbReference>